<keyword evidence="1" id="KW-1133">Transmembrane helix</keyword>
<dbReference type="EMBL" id="JXJN01004242">
    <property type="status" value="NOT_ANNOTATED_CDS"/>
    <property type="molecule type" value="Genomic_DNA"/>
</dbReference>
<organism evidence="2 3">
    <name type="scientific">Glossina palpalis gambiensis</name>
    <dbReference type="NCBI Taxonomy" id="67801"/>
    <lineage>
        <taxon>Eukaryota</taxon>
        <taxon>Metazoa</taxon>
        <taxon>Ecdysozoa</taxon>
        <taxon>Arthropoda</taxon>
        <taxon>Hexapoda</taxon>
        <taxon>Insecta</taxon>
        <taxon>Pterygota</taxon>
        <taxon>Neoptera</taxon>
        <taxon>Endopterygota</taxon>
        <taxon>Diptera</taxon>
        <taxon>Brachycera</taxon>
        <taxon>Muscomorpha</taxon>
        <taxon>Hippoboscoidea</taxon>
        <taxon>Glossinidae</taxon>
        <taxon>Glossina</taxon>
    </lineage>
</organism>
<protein>
    <submittedName>
        <fullName evidence="2">Uncharacterized protein</fullName>
    </submittedName>
</protein>
<name>A0A1B0AVH6_9MUSC</name>
<evidence type="ECO:0000313" key="3">
    <source>
        <dbReference type="Proteomes" id="UP000092460"/>
    </source>
</evidence>
<reference evidence="2" key="2">
    <citation type="submission" date="2020-05" db="UniProtKB">
        <authorList>
            <consortium name="EnsemblMetazoa"/>
        </authorList>
    </citation>
    <scope>IDENTIFICATION</scope>
    <source>
        <strain evidence="2">IAEA</strain>
    </source>
</reference>
<proteinExistence type="predicted"/>
<evidence type="ECO:0000256" key="1">
    <source>
        <dbReference type="SAM" id="Phobius"/>
    </source>
</evidence>
<evidence type="ECO:0000313" key="2">
    <source>
        <dbReference type="EnsemblMetazoa" id="GPPI010012-PA"/>
    </source>
</evidence>
<dbReference type="Proteomes" id="UP000092460">
    <property type="component" value="Unassembled WGS sequence"/>
</dbReference>
<keyword evidence="1" id="KW-0812">Transmembrane</keyword>
<dbReference type="AlphaFoldDB" id="A0A1B0AVH6"/>
<reference evidence="3" key="1">
    <citation type="submission" date="2015-01" db="EMBL/GenBank/DDBJ databases">
        <authorList>
            <person name="Aksoy S."/>
            <person name="Warren W."/>
            <person name="Wilson R.K."/>
        </authorList>
    </citation>
    <scope>NUCLEOTIDE SEQUENCE [LARGE SCALE GENOMIC DNA]</scope>
    <source>
        <strain evidence="3">IAEA</strain>
    </source>
</reference>
<dbReference type="EnsemblMetazoa" id="GPPI010012-RA">
    <property type="protein sequence ID" value="GPPI010012-PA"/>
    <property type="gene ID" value="GPPI010012"/>
</dbReference>
<dbReference type="VEuPathDB" id="VectorBase:GPPI010012"/>
<keyword evidence="3" id="KW-1185">Reference proteome</keyword>
<accession>A0A1B0AVH6</accession>
<dbReference type="EMBL" id="JXJN01004241">
    <property type="status" value="NOT_ANNOTATED_CDS"/>
    <property type="molecule type" value="Genomic_DNA"/>
</dbReference>
<sequence length="120" mass="13516">MTYVITEASAKNFCTAPSSFNILTATFSLRKMPNITSPNSPFPMLSRNCKSASGITQPLSMKSFELMQNSCLPSFVTISGERVLCGLFPFERFFSYIMVNILSEIAMIMLDMLYAQLYDY</sequence>
<keyword evidence="1" id="KW-0472">Membrane</keyword>
<feature type="transmembrane region" description="Helical" evidence="1">
    <location>
        <begin position="93"/>
        <end position="114"/>
    </location>
</feature>